<dbReference type="AlphaFoldDB" id="A0AAE4Q1D5"/>
<reference evidence="1" key="1">
    <citation type="submission" date="2023-05" db="EMBL/GenBank/DDBJ databases">
        <title>Colonisation of extended spectrum b-lactamase- and carbapenemase-producing bacteria on hospital surfaces from low- and middle-income countries.</title>
        <authorList>
            <person name="Nieto-Rosado M."/>
            <person name="Sands K."/>
            <person name="Iregbu K."/>
            <person name="Zahra R."/>
            <person name="Mazarati J.B."/>
            <person name="Mehtar S."/>
            <person name="Barnards-Group B."/>
            <person name="Walsh T.R."/>
        </authorList>
    </citation>
    <scope>NUCLEOTIDE SEQUENCE</scope>
    <source>
        <strain evidence="1">PP-E493</strain>
    </source>
</reference>
<dbReference type="Gene3D" id="1.20.1440.60">
    <property type="entry name" value="23S rRNA-intervening sequence"/>
    <property type="match status" value="1"/>
</dbReference>
<gene>
    <name evidence="1" type="ORF">QM089_12145</name>
</gene>
<dbReference type="InterPro" id="IPR012657">
    <property type="entry name" value="23S_rRNA-intervening_sequence"/>
</dbReference>
<organism evidence="1 2">
    <name type="scientific">Shewanella xiamenensis</name>
    <dbReference type="NCBI Taxonomy" id="332186"/>
    <lineage>
        <taxon>Bacteria</taxon>
        <taxon>Pseudomonadati</taxon>
        <taxon>Pseudomonadota</taxon>
        <taxon>Gammaproteobacteria</taxon>
        <taxon>Alteromonadales</taxon>
        <taxon>Shewanellaceae</taxon>
        <taxon>Shewanella</taxon>
    </lineage>
</organism>
<dbReference type="CDD" id="cd16377">
    <property type="entry name" value="23S_rRNA_IVP_like"/>
    <property type="match status" value="1"/>
</dbReference>
<dbReference type="NCBIfam" id="NF008912">
    <property type="entry name" value="PRK12275.1-6"/>
    <property type="match status" value="1"/>
</dbReference>
<dbReference type="SUPFAM" id="SSF158446">
    <property type="entry name" value="IVS-encoded protein-like"/>
    <property type="match status" value="1"/>
</dbReference>
<dbReference type="InterPro" id="IPR036583">
    <property type="entry name" value="23S_rRNA_IVS_sf"/>
</dbReference>
<dbReference type="EMBL" id="JASGOQ010000001">
    <property type="protein sequence ID" value="MDV5390979.1"/>
    <property type="molecule type" value="Genomic_DNA"/>
</dbReference>
<sequence>MRFEQLDVWKRASRLSCQIYQVTESVSNWGFKDQITRSGLSVPSNIAEGEERETLKDQIRFLYYAKGSLGELVTQLYIGIEVGYLAKEPTLLMVQEAKELAKILGAIIKQKQSKSKS</sequence>
<comment type="caution">
    <text evidence="1">The sequence shown here is derived from an EMBL/GenBank/DDBJ whole genome shotgun (WGS) entry which is preliminary data.</text>
</comment>
<dbReference type="PANTHER" id="PTHR38471">
    <property type="entry name" value="FOUR HELIX BUNDLE PROTEIN"/>
    <property type="match status" value="1"/>
</dbReference>
<protein>
    <submittedName>
        <fullName evidence="1">Four helix bundle protein</fullName>
    </submittedName>
</protein>
<accession>A0AAE4Q1D5</accession>
<name>A0AAE4Q1D5_9GAMM</name>
<evidence type="ECO:0000313" key="1">
    <source>
        <dbReference type="EMBL" id="MDV5390979.1"/>
    </source>
</evidence>
<dbReference type="Pfam" id="PF05635">
    <property type="entry name" value="23S_rRNA_IVP"/>
    <property type="match status" value="1"/>
</dbReference>
<dbReference type="PANTHER" id="PTHR38471:SF2">
    <property type="entry name" value="FOUR HELIX BUNDLE PROTEIN"/>
    <property type="match status" value="1"/>
</dbReference>
<dbReference type="NCBIfam" id="TIGR02436">
    <property type="entry name" value="four helix bundle protein"/>
    <property type="match status" value="1"/>
</dbReference>
<proteinExistence type="predicted"/>
<dbReference type="RefSeq" id="WP_037424719.1">
    <property type="nucleotide sequence ID" value="NZ_AP026732.1"/>
</dbReference>
<evidence type="ECO:0000313" key="2">
    <source>
        <dbReference type="Proteomes" id="UP001187859"/>
    </source>
</evidence>
<dbReference type="Proteomes" id="UP001187859">
    <property type="component" value="Unassembled WGS sequence"/>
</dbReference>